<name>A0A486NK27_KLEPN</name>
<protein>
    <recommendedName>
        <fullName evidence="3">Restriction endonuclease type IV Mrr domain-containing protein</fullName>
    </recommendedName>
</protein>
<keyword evidence="1" id="KW-0175">Coiled coil</keyword>
<accession>A0A486NK27</accession>
<organism evidence="2">
    <name type="scientific">Klebsiella pneumoniae</name>
    <dbReference type="NCBI Taxonomy" id="573"/>
    <lineage>
        <taxon>Bacteria</taxon>
        <taxon>Pseudomonadati</taxon>
        <taxon>Pseudomonadota</taxon>
        <taxon>Gammaproteobacteria</taxon>
        <taxon>Enterobacterales</taxon>
        <taxon>Enterobacteriaceae</taxon>
        <taxon>Klebsiella/Raoultella group</taxon>
        <taxon>Klebsiella</taxon>
        <taxon>Klebsiella pneumoniae complex</taxon>
    </lineage>
</organism>
<sequence length="305" mass="34836">MNIKATPVLISLVYEALLRSFWRKPALKKFLLSSHISENFISTWREDESKRAFLDRLFPKLQSNAKGNNVICLMAINLSEQTSFPDLRGWEDSLQMIQSATSAVRDLKSYIKKQNEEHQNEKEKKEFRARAEKERAEIKRSVTDLIKLKSEFECLHNKIGTQNGGYEFEKWFFKLIDYCEIVCKKPYKTNGRQVDGAITIDGTTYLVELKFQKTQSDATDIDSLKAKVSKMADNTMAVMISVSGYSSVAISESSGSRTPLILLDYSHLYLFLSGGMKFDEIVTRIRRHSSQTGEAYLPVNSFGGF</sequence>
<proteinExistence type="predicted"/>
<feature type="coiled-coil region" evidence="1">
    <location>
        <begin position="104"/>
        <end position="148"/>
    </location>
</feature>
<dbReference type="RefSeq" id="WP_023286661.1">
    <property type="nucleotide sequence ID" value="NZ_CAMRIF010000001.1"/>
</dbReference>
<reference evidence="2" key="1">
    <citation type="submission" date="2019-03" db="EMBL/GenBank/DDBJ databases">
        <authorList>
            <consortium name="Pathogen Informatics"/>
        </authorList>
    </citation>
    <scope>NUCLEOTIDE SEQUENCE</scope>
    <source>
        <strain evidence="2">5012STDY7626448</strain>
    </source>
</reference>
<dbReference type="EMBL" id="CAAHCU010000001">
    <property type="protein sequence ID" value="VGL57959.1"/>
    <property type="molecule type" value="Genomic_DNA"/>
</dbReference>
<evidence type="ECO:0000313" key="2">
    <source>
        <dbReference type="EMBL" id="VGL57959.1"/>
    </source>
</evidence>
<evidence type="ECO:0000256" key="1">
    <source>
        <dbReference type="SAM" id="Coils"/>
    </source>
</evidence>
<dbReference type="AlphaFoldDB" id="A0A486NK27"/>
<evidence type="ECO:0008006" key="3">
    <source>
        <dbReference type="Google" id="ProtNLM"/>
    </source>
</evidence>
<gene>
    <name evidence="2" type="ORF">SAMEA4873650_00769</name>
</gene>